<dbReference type="PANTHER" id="PTHR48100">
    <property type="entry name" value="BROAD-SPECIFICITY PHOSPHATASE YOR283W-RELATED"/>
    <property type="match status" value="1"/>
</dbReference>
<dbReference type="EMBL" id="LIBB01000201">
    <property type="protein sequence ID" value="KRO71327.1"/>
    <property type="molecule type" value="Genomic_DNA"/>
</dbReference>
<dbReference type="InterPro" id="IPR013078">
    <property type="entry name" value="His_Pase_superF_clade-1"/>
</dbReference>
<evidence type="ECO:0008006" key="3">
    <source>
        <dbReference type="Google" id="ProtNLM"/>
    </source>
</evidence>
<gene>
    <name evidence="1" type="ORF">ABR69_00890</name>
</gene>
<dbReference type="InterPro" id="IPR050275">
    <property type="entry name" value="PGM_Phosphatase"/>
</dbReference>
<accession>A0A0R2S8T4</accession>
<dbReference type="SMART" id="SM00855">
    <property type="entry name" value="PGAM"/>
    <property type="match status" value="1"/>
</dbReference>
<organism evidence="1 2">
    <name type="scientific">OM182 bacterium BACL3 MAG-120507-bin80</name>
    <dbReference type="NCBI Taxonomy" id="1655577"/>
    <lineage>
        <taxon>Bacteria</taxon>
        <taxon>Pseudomonadati</taxon>
        <taxon>Pseudomonadota</taxon>
        <taxon>Gammaproteobacteria</taxon>
        <taxon>OMG group</taxon>
        <taxon>OM182 clade</taxon>
    </lineage>
</organism>
<protein>
    <recommendedName>
        <fullName evidence="3">Phosphoglycerate mutase</fullName>
    </recommendedName>
</protein>
<dbReference type="InterPro" id="IPR029033">
    <property type="entry name" value="His_PPase_superfam"/>
</dbReference>
<dbReference type="SUPFAM" id="SSF53254">
    <property type="entry name" value="Phosphoglycerate mutase-like"/>
    <property type="match status" value="1"/>
</dbReference>
<dbReference type="Proteomes" id="UP000051934">
    <property type="component" value="Unassembled WGS sequence"/>
</dbReference>
<dbReference type="GO" id="GO:0005737">
    <property type="term" value="C:cytoplasm"/>
    <property type="evidence" value="ECO:0007669"/>
    <property type="project" value="TreeGrafter"/>
</dbReference>
<evidence type="ECO:0000313" key="1">
    <source>
        <dbReference type="EMBL" id="KRO71327.1"/>
    </source>
</evidence>
<evidence type="ECO:0000313" key="2">
    <source>
        <dbReference type="Proteomes" id="UP000051934"/>
    </source>
</evidence>
<dbReference type="Pfam" id="PF00300">
    <property type="entry name" value="His_Phos_1"/>
    <property type="match status" value="1"/>
</dbReference>
<dbReference type="AlphaFoldDB" id="A0A0R2S8T4"/>
<dbReference type="Gene3D" id="3.40.50.1240">
    <property type="entry name" value="Phosphoglycerate mutase-like"/>
    <property type="match status" value="1"/>
</dbReference>
<dbReference type="PANTHER" id="PTHR48100:SF1">
    <property type="entry name" value="HISTIDINE PHOSPHATASE FAMILY PROTEIN-RELATED"/>
    <property type="match status" value="1"/>
</dbReference>
<reference evidence="1 2" key="1">
    <citation type="submission" date="2015-10" db="EMBL/GenBank/DDBJ databases">
        <title>Metagenome-Assembled Genomes uncover a global brackish microbiome.</title>
        <authorList>
            <person name="Hugerth L.W."/>
            <person name="Larsson J."/>
            <person name="Alneberg J."/>
            <person name="Lindh M.V."/>
            <person name="Legrand C."/>
            <person name="Pinhassi J."/>
            <person name="Andersson A.F."/>
        </authorList>
    </citation>
    <scope>NUCLEOTIDE SEQUENCE [LARGE SCALE GENOMIC DNA]</scope>
    <source>
        <strain evidence="1">BACL4 MAG-120507-bin80</strain>
    </source>
</reference>
<dbReference type="CDD" id="cd07067">
    <property type="entry name" value="HP_PGM_like"/>
    <property type="match status" value="1"/>
</dbReference>
<name>A0A0R2S8T4_9GAMM</name>
<comment type="caution">
    <text evidence="1">The sequence shown here is derived from an EMBL/GenBank/DDBJ whole genome shotgun (WGS) entry which is preliminary data.</text>
</comment>
<dbReference type="GO" id="GO:0016791">
    <property type="term" value="F:phosphatase activity"/>
    <property type="evidence" value="ECO:0007669"/>
    <property type="project" value="TreeGrafter"/>
</dbReference>
<sequence>MTDAKTDAKRIIIVDLLRHGEPEGGDILRGRINPKLTPTGWRQMSTSAALTLDPNAAYAAELGLLAPVSPTPLTPRWTKVISSPLARCQHFAAHAAAAHTLTPHVEDRWQEIDYGDWDGMPIDEWRKIAAPQFAEFRRDLSKLAPPNGENYLDFKDRILGAWADIATEPDGGHVLVVTHGGVLRVVLPTVLGMPLNKSFPLHIPFASFSRVRLEVVGEKVSASLLFHNAAEYPSN</sequence>
<proteinExistence type="predicted"/>